<evidence type="ECO:0000256" key="3">
    <source>
        <dbReference type="ARBA" id="ARBA00022741"/>
    </source>
</evidence>
<evidence type="ECO:0000313" key="9">
    <source>
        <dbReference type="EMBL" id="QHC55451.1"/>
    </source>
</evidence>
<reference evidence="11" key="3">
    <citation type="submission" date="2019-12" db="EMBL/GenBank/DDBJ databases">
        <title>Complete and draft genome sequences of new strains and members of some known species of the genus Rathayibacter isolated from plants.</title>
        <authorList>
            <person name="Tarlachkov S.V."/>
            <person name="Starodumova I.P."/>
            <person name="Dorofeeva L.V."/>
            <person name="Prisyazhnaya N.V."/>
            <person name="Leyn S."/>
            <person name="Zlamal J."/>
            <person name="Elan M."/>
            <person name="Osterman A.L."/>
            <person name="Nadler S."/>
            <person name="Subbotin S.A."/>
            <person name="Evtushenko L.I."/>
        </authorList>
    </citation>
    <scope>NUCLEOTIDE SEQUENCE [LARGE SCALE GENOMIC DNA]</scope>
    <source>
        <strain evidence="11">VKM Ac-2761</strain>
    </source>
</reference>
<protein>
    <submittedName>
        <fullName evidence="9">ATP-binding cassette domain-containing protein</fullName>
    </submittedName>
    <submittedName>
        <fullName evidence="8">Daunorubicin/doxorubicin resistance ATP-binding protein DrrA</fullName>
        <ecNumber evidence="8">3.6.3.-</ecNumber>
    </submittedName>
</protein>
<dbReference type="RefSeq" id="WP_158286067.1">
    <property type="nucleotide sequence ID" value="NZ_CP047186.1"/>
</dbReference>
<dbReference type="AlphaFoldDB" id="A0A166IHB3"/>
<dbReference type="SUPFAM" id="SSF52540">
    <property type="entry name" value="P-loop containing nucleoside triphosphate hydrolases"/>
    <property type="match status" value="1"/>
</dbReference>
<evidence type="ECO:0000313" key="10">
    <source>
        <dbReference type="Proteomes" id="UP000076717"/>
    </source>
</evidence>
<evidence type="ECO:0000256" key="4">
    <source>
        <dbReference type="ARBA" id="ARBA00022840"/>
    </source>
</evidence>
<keyword evidence="2" id="KW-0813">Transport</keyword>
<dbReference type="EMBL" id="LIIN01000008">
    <property type="protein sequence ID" value="KZX22395.1"/>
    <property type="molecule type" value="Genomic_DNA"/>
</dbReference>
<evidence type="ECO:0000256" key="1">
    <source>
        <dbReference type="ARBA" id="ARBA00004202"/>
    </source>
</evidence>
<dbReference type="GO" id="GO:0005524">
    <property type="term" value="F:ATP binding"/>
    <property type="evidence" value="ECO:0007669"/>
    <property type="project" value="UniProtKB-KW"/>
</dbReference>
<dbReference type="Proteomes" id="UP000465031">
    <property type="component" value="Chromosome"/>
</dbReference>
<organism evidence="8 10">
    <name type="scientific">Rathayibacter tanaceti</name>
    <dbReference type="NCBI Taxonomy" id="1671680"/>
    <lineage>
        <taxon>Bacteria</taxon>
        <taxon>Bacillati</taxon>
        <taxon>Actinomycetota</taxon>
        <taxon>Actinomycetes</taxon>
        <taxon>Micrococcales</taxon>
        <taxon>Microbacteriaceae</taxon>
        <taxon>Rathayibacter</taxon>
    </lineage>
</organism>
<feature type="region of interest" description="Disordered" evidence="6">
    <location>
        <begin position="227"/>
        <end position="255"/>
    </location>
</feature>
<dbReference type="Pfam" id="PF00005">
    <property type="entry name" value="ABC_tran"/>
    <property type="match status" value="1"/>
</dbReference>
<dbReference type="InterPro" id="IPR050763">
    <property type="entry name" value="ABC_transporter_ATP-binding"/>
</dbReference>
<dbReference type="GO" id="GO:0016887">
    <property type="term" value="F:ATP hydrolysis activity"/>
    <property type="evidence" value="ECO:0007669"/>
    <property type="project" value="InterPro"/>
</dbReference>
<dbReference type="InterPro" id="IPR003439">
    <property type="entry name" value="ABC_transporter-like_ATP-bd"/>
</dbReference>
<dbReference type="InterPro" id="IPR003593">
    <property type="entry name" value="AAA+_ATPase"/>
</dbReference>
<feature type="domain" description="ABC transporter" evidence="7">
    <location>
        <begin position="1"/>
        <end position="217"/>
    </location>
</feature>
<name>A0A166IHB3_9MICO</name>
<dbReference type="InterPro" id="IPR027417">
    <property type="entry name" value="P-loop_NTPase"/>
</dbReference>
<dbReference type="GO" id="GO:0046677">
    <property type="term" value="P:response to antibiotic"/>
    <property type="evidence" value="ECO:0007669"/>
    <property type="project" value="UniProtKB-KW"/>
</dbReference>
<keyword evidence="5" id="KW-0046">Antibiotic resistance</keyword>
<dbReference type="Proteomes" id="UP000076717">
    <property type="component" value="Unassembled WGS sequence"/>
</dbReference>
<dbReference type="Gene3D" id="3.40.50.300">
    <property type="entry name" value="P-loop containing nucleotide triphosphate hydrolases"/>
    <property type="match status" value="1"/>
</dbReference>
<dbReference type="PROSITE" id="PS50893">
    <property type="entry name" value="ABC_TRANSPORTER_2"/>
    <property type="match status" value="1"/>
</dbReference>
<dbReference type="GO" id="GO:0005886">
    <property type="term" value="C:plasma membrane"/>
    <property type="evidence" value="ECO:0007669"/>
    <property type="project" value="UniProtKB-SubCell"/>
</dbReference>
<evidence type="ECO:0000256" key="6">
    <source>
        <dbReference type="SAM" id="MobiDB-lite"/>
    </source>
</evidence>
<keyword evidence="10" id="KW-1185">Reference proteome</keyword>
<reference evidence="9" key="2">
    <citation type="submission" date="2019-12" db="EMBL/GenBank/DDBJ databases">
        <title>Complete and Draft Genome Sequences of New Strains and Members of Some Known Species of the Genus Rathayibacter isolated from Plants.</title>
        <authorList>
            <person name="Tarlachkov S.V."/>
            <person name="Starodumova I.P."/>
            <person name="Dorofeeva L.V."/>
            <person name="Prisyazhnaya N.V."/>
            <person name="Leyn S.A."/>
            <person name="Zlamal J.E."/>
            <person name="Elane M.L."/>
            <person name="Osterman A.L."/>
            <person name="Nadler S.A."/>
            <person name="Subbotin S.A."/>
            <person name="Evtushenko L.I."/>
        </authorList>
    </citation>
    <scope>NUCLEOTIDE SEQUENCE</scope>
    <source>
        <strain evidence="9">VKM Ac-2761</strain>
    </source>
</reference>
<evidence type="ECO:0000256" key="5">
    <source>
        <dbReference type="ARBA" id="ARBA00023251"/>
    </source>
</evidence>
<dbReference type="EMBL" id="CP047186">
    <property type="protein sequence ID" value="QHC55451.1"/>
    <property type="molecule type" value="Genomic_DNA"/>
</dbReference>
<evidence type="ECO:0000259" key="7">
    <source>
        <dbReference type="PROSITE" id="PS50893"/>
    </source>
</evidence>
<evidence type="ECO:0000313" key="11">
    <source>
        <dbReference type="Proteomes" id="UP000465031"/>
    </source>
</evidence>
<dbReference type="EC" id="3.6.3.-" evidence="8"/>
<dbReference type="OrthoDB" id="9804819at2"/>
<evidence type="ECO:0000313" key="8">
    <source>
        <dbReference type="EMBL" id="KZX22395.1"/>
    </source>
</evidence>
<keyword evidence="8" id="KW-0378">Hydrolase</keyword>
<dbReference type="SMART" id="SM00382">
    <property type="entry name" value="AAA"/>
    <property type="match status" value="1"/>
</dbReference>
<sequence>MDGVDLSIASGEVLALLGPNGAGKITLIRMIATLLDPSSGSIRVDGFDSRRNEREVRARTGLVLGGDRGFYLRATVEENLRYFASLSRVDRGRRADTITEVLDAVHLQDRRRDPVETLSRGLKQRLHIARGLLSNPALLLLDEPTIGLDPEAALALRGLIRELKARGCTVLLTTHYLFEAESLADDVAVIIDGRIVARGSVPRIAEIGGVGKVTALITTHLPPELARTGPRISGSPGHRARGRHREGRSGCRGGASVRGGDDYGCCRLFALCTLSVGPLCRHTPCDRLRARLGRAGSSALQCRGCSRVDRAAVVHCGCTPSVDRCGRSPPRRVEPSGNPR</sequence>
<keyword evidence="3" id="KW-0547">Nucleotide-binding</keyword>
<proteinExistence type="predicted"/>
<keyword evidence="4 8" id="KW-0067">ATP-binding</keyword>
<reference evidence="8 10" key="1">
    <citation type="submission" date="2015-08" db="EMBL/GenBank/DDBJ databases">
        <title>Draft Genome Sequence of Rathayibacter sp. Strain VKM Ac-2596 Isolated from Leaf Gall Induced by Plant-Parasitic Nematodes.</title>
        <authorList>
            <person name="Vasilenko O.V."/>
            <person name="Starodumova I.P."/>
            <person name="Tarlachkov S.V."/>
            <person name="Dorofeeva L.V."/>
            <person name="Evtushenko L.I."/>
        </authorList>
    </citation>
    <scope>NUCLEOTIDE SEQUENCE [LARGE SCALE GENOMIC DNA]</scope>
    <source>
        <strain evidence="8 10">VKM Ac-2596</strain>
    </source>
</reference>
<dbReference type="PANTHER" id="PTHR42711">
    <property type="entry name" value="ABC TRANSPORTER ATP-BINDING PROTEIN"/>
    <property type="match status" value="1"/>
</dbReference>
<evidence type="ECO:0000256" key="2">
    <source>
        <dbReference type="ARBA" id="ARBA00022448"/>
    </source>
</evidence>
<accession>A0A166IHB3</accession>
<comment type="subcellular location">
    <subcellularLocation>
        <location evidence="1">Cell membrane</location>
        <topology evidence="1">Peripheral membrane protein</topology>
    </subcellularLocation>
</comment>
<gene>
    <name evidence="8" type="primary">drrA_1</name>
    <name evidence="8" type="ORF">ACH61_00462</name>
    <name evidence="9" type="ORF">GSU10_07240</name>
</gene>
<dbReference type="KEGG" id="rte:GSU10_07240"/>
<dbReference type="PANTHER" id="PTHR42711:SF18">
    <property type="entry name" value="ABC TRANSPORTER, ATP-BINDING PROTEIN"/>
    <property type="match status" value="1"/>
</dbReference>